<dbReference type="Pfam" id="PF13012">
    <property type="entry name" value="MitMem_reg"/>
    <property type="match status" value="1"/>
</dbReference>
<dbReference type="SMART" id="SM00232">
    <property type="entry name" value="JAB_MPN"/>
    <property type="match status" value="1"/>
</dbReference>
<keyword evidence="3" id="KW-0539">Nucleus</keyword>
<evidence type="ECO:0000256" key="3">
    <source>
        <dbReference type="RuleBase" id="RU367006"/>
    </source>
</evidence>
<evidence type="ECO:0000259" key="4">
    <source>
        <dbReference type="PROSITE" id="PS50249"/>
    </source>
</evidence>
<dbReference type="PANTHER" id="PTHR10540">
    <property type="entry name" value="EUKARYOTIC TRANSLATION INITIATION FACTOR 3 SUBUNIT F-RELATED"/>
    <property type="match status" value="1"/>
</dbReference>
<comment type="caution">
    <text evidence="5">The sequence shown here is derived from an EMBL/GenBank/DDBJ whole genome shotgun (WGS) entry which is preliminary data.</text>
</comment>
<comment type="similarity">
    <text evidence="1 3">Belongs to the peptidase M67A family. CSN6 subfamily.</text>
</comment>
<dbReference type="InterPro" id="IPR024969">
    <property type="entry name" value="EIF3F/CSN6-like_C"/>
</dbReference>
<keyword evidence="3" id="KW-0736">Signalosome</keyword>
<dbReference type="Proteomes" id="UP000288716">
    <property type="component" value="Unassembled WGS sequence"/>
</dbReference>
<dbReference type="InterPro" id="IPR033859">
    <property type="entry name" value="MPN_CSN6"/>
</dbReference>
<reference evidence="5 6" key="1">
    <citation type="journal article" date="2018" name="Gigascience">
        <title>Genomes of trombidid mites reveal novel predicted allergens and laterally-transferred genes associated with secondary metabolism.</title>
        <authorList>
            <person name="Dong X."/>
            <person name="Chaisiri K."/>
            <person name="Xia D."/>
            <person name="Armstrong S.D."/>
            <person name="Fang Y."/>
            <person name="Donnelly M.J."/>
            <person name="Kadowaki T."/>
            <person name="McGarry J.W."/>
            <person name="Darby A.C."/>
            <person name="Makepeace B.L."/>
        </authorList>
    </citation>
    <scope>NUCLEOTIDE SEQUENCE [LARGE SCALE GENOMIC DNA]</scope>
    <source>
        <strain evidence="5">UoL-UT</strain>
    </source>
</reference>
<gene>
    <name evidence="5" type="ORF">B4U80_04083</name>
</gene>
<protein>
    <recommendedName>
        <fullName evidence="2 3">COP9 signalosome complex subunit 6</fullName>
    </recommendedName>
</protein>
<evidence type="ECO:0000313" key="6">
    <source>
        <dbReference type="Proteomes" id="UP000288716"/>
    </source>
</evidence>
<organism evidence="5 6">
    <name type="scientific">Leptotrombidium deliense</name>
    <dbReference type="NCBI Taxonomy" id="299467"/>
    <lineage>
        <taxon>Eukaryota</taxon>
        <taxon>Metazoa</taxon>
        <taxon>Ecdysozoa</taxon>
        <taxon>Arthropoda</taxon>
        <taxon>Chelicerata</taxon>
        <taxon>Arachnida</taxon>
        <taxon>Acari</taxon>
        <taxon>Acariformes</taxon>
        <taxon>Trombidiformes</taxon>
        <taxon>Prostigmata</taxon>
        <taxon>Anystina</taxon>
        <taxon>Parasitengona</taxon>
        <taxon>Trombiculoidea</taxon>
        <taxon>Trombiculidae</taxon>
        <taxon>Leptotrombidium</taxon>
    </lineage>
</organism>
<dbReference type="InterPro" id="IPR000555">
    <property type="entry name" value="JAMM/MPN+_dom"/>
</dbReference>
<dbReference type="InterPro" id="IPR037518">
    <property type="entry name" value="MPN"/>
</dbReference>
<dbReference type="Gene3D" id="3.40.140.10">
    <property type="entry name" value="Cytidine Deaminase, domain 2"/>
    <property type="match status" value="1"/>
</dbReference>
<dbReference type="AlphaFoldDB" id="A0A443S247"/>
<dbReference type="OrthoDB" id="1378at2759"/>
<comment type="subcellular location">
    <subcellularLocation>
        <location evidence="3">Cytoplasm</location>
    </subcellularLocation>
    <subcellularLocation>
        <location evidence="3">Nucleus</location>
    </subcellularLocation>
</comment>
<keyword evidence="3" id="KW-0963">Cytoplasm</keyword>
<dbReference type="GO" id="GO:0000338">
    <property type="term" value="P:protein deneddylation"/>
    <property type="evidence" value="ECO:0007669"/>
    <property type="project" value="InterPro"/>
</dbReference>
<dbReference type="STRING" id="299467.A0A443S247"/>
<feature type="domain" description="MPN" evidence="4">
    <location>
        <begin position="13"/>
        <end position="147"/>
    </location>
</feature>
<name>A0A443S247_9ACAR</name>
<dbReference type="GO" id="GO:0008237">
    <property type="term" value="F:metallopeptidase activity"/>
    <property type="evidence" value="ECO:0007669"/>
    <property type="project" value="InterPro"/>
</dbReference>
<dbReference type="Pfam" id="PF01398">
    <property type="entry name" value="JAB"/>
    <property type="match status" value="1"/>
</dbReference>
<dbReference type="EMBL" id="NCKV01011754">
    <property type="protein sequence ID" value="RWS21551.1"/>
    <property type="molecule type" value="Genomic_DNA"/>
</dbReference>
<dbReference type="GO" id="GO:0008180">
    <property type="term" value="C:COP9 signalosome"/>
    <property type="evidence" value="ECO:0007669"/>
    <property type="project" value="UniProtKB-UniRule"/>
</dbReference>
<dbReference type="GO" id="GO:0005737">
    <property type="term" value="C:cytoplasm"/>
    <property type="evidence" value="ECO:0007669"/>
    <property type="project" value="UniProtKB-SubCell"/>
</dbReference>
<dbReference type="PROSITE" id="PS50249">
    <property type="entry name" value="MPN"/>
    <property type="match status" value="1"/>
</dbReference>
<dbReference type="CDD" id="cd08063">
    <property type="entry name" value="MPN_CSN6"/>
    <property type="match status" value="1"/>
</dbReference>
<dbReference type="FunFam" id="3.40.140.10:FF:000075">
    <property type="entry name" value="COP9 signalosome complex subunit 6"/>
    <property type="match status" value="1"/>
</dbReference>
<dbReference type="PANTHER" id="PTHR10540:SF8">
    <property type="entry name" value="COP9 SIGNALOSOME COMPLEX SUBUNIT 6"/>
    <property type="match status" value="1"/>
</dbReference>
<sequence length="303" mass="34736">MATEVMEQGSVLVSLHPLVIMNISEHWTRIKAQEGAPQQVIGALIGKQKGRNIEIMNSFELLFERINEDIIIDRQYYSQKESQFKQVFPDLDFLGWYTTGETPPKETDIKIHRQICEINESPVLLKLNPLARSTRLPISMYESVIDLVNGEATVLLVELSYTLVTEEAERIGLDHCARMSSTQQEGSATNSVVAEQLRCQYNAVKMLRDRVKLILDFVKDTQSGSVPWDHQVLRESFNLCHQLPVISTPQFSQEFYNQCNDVALMTYLGMLTKGSNSMNQYVNKFNILFDRQGMGRRMRGLFF</sequence>
<keyword evidence="6" id="KW-1185">Reference proteome</keyword>
<proteinExistence type="inferred from homology"/>
<comment type="function">
    <text evidence="3">Component of the COP9 signalosome complex (CSN), a complex involved in various cellular and developmental processes.</text>
</comment>
<evidence type="ECO:0000256" key="2">
    <source>
        <dbReference type="ARBA" id="ARBA00014871"/>
    </source>
</evidence>
<evidence type="ECO:0000313" key="5">
    <source>
        <dbReference type="EMBL" id="RWS21551.1"/>
    </source>
</evidence>
<dbReference type="VEuPathDB" id="VectorBase:LDEU010489"/>
<evidence type="ECO:0000256" key="1">
    <source>
        <dbReference type="ARBA" id="ARBA00010893"/>
    </source>
</evidence>
<accession>A0A443S247</accession>